<evidence type="ECO:0008006" key="4">
    <source>
        <dbReference type="Google" id="ProtNLM"/>
    </source>
</evidence>
<feature type="transmembrane region" description="Helical" evidence="1">
    <location>
        <begin position="81"/>
        <end position="98"/>
    </location>
</feature>
<dbReference type="InterPro" id="IPR036259">
    <property type="entry name" value="MFS_trans_sf"/>
</dbReference>
<dbReference type="PANTHER" id="PTHR36394">
    <property type="entry name" value="OS01G0277700 PROTEIN"/>
    <property type="match status" value="1"/>
</dbReference>
<dbReference type="Proteomes" id="UP000244896">
    <property type="component" value="Chromosome"/>
</dbReference>
<dbReference type="RefSeq" id="WP_108826360.1">
    <property type="nucleotide sequence ID" value="NZ_CP023004.1"/>
</dbReference>
<accession>A0A2U8E698</accession>
<evidence type="ECO:0000256" key="1">
    <source>
        <dbReference type="SAM" id="Phobius"/>
    </source>
</evidence>
<proteinExistence type="predicted"/>
<feature type="transmembrane region" description="Helical" evidence="1">
    <location>
        <begin position="221"/>
        <end position="239"/>
    </location>
</feature>
<feature type="transmembrane region" description="Helical" evidence="1">
    <location>
        <begin position="150"/>
        <end position="173"/>
    </location>
</feature>
<keyword evidence="1" id="KW-0812">Transmembrane</keyword>
<dbReference type="OrthoDB" id="9782403at2"/>
<sequence length="247" mass="27170">MHSTVLTTIAATGFTVAFFHAAIPTHWLPFVLVSRVRGWSRGKTLLVALFAGLGHVLVTSLLGLAIAWLGFELDEHLGHSFSWIIGGALMLVGCFYLWRQFRGKGVCHHHVPETTHKPSEHCGHEGEHDPSHWEEELTQSALATKRKSDWTVISGLFVMLTLSPCEAFLPVYLSGVQFGWRGFLILSAILAAGALAGMLLFTFLTLVGLERVNLKRVERWEAGLLGILFCTLGALFIVIESGHAHAH</sequence>
<keyword evidence="3" id="KW-1185">Reference proteome</keyword>
<dbReference type="AlphaFoldDB" id="A0A2U8E698"/>
<keyword evidence="1" id="KW-0472">Membrane</keyword>
<evidence type="ECO:0000313" key="2">
    <source>
        <dbReference type="EMBL" id="AWI10458.1"/>
    </source>
</evidence>
<feature type="transmembrane region" description="Helical" evidence="1">
    <location>
        <begin position="45"/>
        <end position="69"/>
    </location>
</feature>
<feature type="transmembrane region" description="Helical" evidence="1">
    <location>
        <begin position="6"/>
        <end position="33"/>
    </location>
</feature>
<keyword evidence="1" id="KW-1133">Transmembrane helix</keyword>
<evidence type="ECO:0000313" key="3">
    <source>
        <dbReference type="Proteomes" id="UP000244896"/>
    </source>
</evidence>
<dbReference type="SUPFAM" id="SSF103473">
    <property type="entry name" value="MFS general substrate transporter"/>
    <property type="match status" value="1"/>
</dbReference>
<dbReference type="EMBL" id="CP023004">
    <property type="protein sequence ID" value="AWI10458.1"/>
    <property type="molecule type" value="Genomic_DNA"/>
</dbReference>
<feature type="transmembrane region" description="Helical" evidence="1">
    <location>
        <begin position="185"/>
        <end position="209"/>
    </location>
</feature>
<protein>
    <recommendedName>
        <fullName evidence="4">Urease accessory protein UreH-like transmembrane domain-containing protein</fullName>
    </recommendedName>
</protein>
<gene>
    <name evidence="2" type="ORF">CKA38_02255</name>
</gene>
<name>A0A2U8E698_9BACT</name>
<organism evidence="2 3">
    <name type="scientific">Ereboglobus luteus</name>
    <dbReference type="NCBI Taxonomy" id="1796921"/>
    <lineage>
        <taxon>Bacteria</taxon>
        <taxon>Pseudomonadati</taxon>
        <taxon>Verrucomicrobiota</taxon>
        <taxon>Opitutia</taxon>
        <taxon>Opitutales</taxon>
        <taxon>Opitutaceae</taxon>
        <taxon>Ereboglobus</taxon>
    </lineage>
</organism>
<reference evidence="2 3" key="1">
    <citation type="journal article" date="2018" name="Syst. Appl. Microbiol.">
        <title>Ereboglobus luteus gen. nov. sp. nov. from cockroach guts, and new insights into the oxygen relationship of the genera Opitutus and Didymococcus (Verrucomicrobia: Opitutaceae).</title>
        <authorList>
            <person name="Tegtmeier D."/>
            <person name="Belitz A."/>
            <person name="Radek R."/>
            <person name="Heimerl T."/>
            <person name="Brune A."/>
        </authorList>
    </citation>
    <scope>NUCLEOTIDE SEQUENCE [LARGE SCALE GENOMIC DNA]</scope>
    <source>
        <strain evidence="2 3">Ho45</strain>
    </source>
</reference>
<dbReference type="PANTHER" id="PTHR36394:SF1">
    <property type="entry name" value="OS01G0277700 PROTEIN"/>
    <property type="match status" value="1"/>
</dbReference>
<dbReference type="KEGG" id="elut:CKA38_02255"/>